<keyword evidence="3 5" id="KW-0195">Cyclin</keyword>
<evidence type="ECO:0000256" key="5">
    <source>
        <dbReference type="RuleBase" id="RU000383"/>
    </source>
</evidence>
<dbReference type="InterPro" id="IPR048055">
    <property type="entry name" value="Cyclin-Q_first_cyclin_box"/>
</dbReference>
<dbReference type="Proteomes" id="UP000092445">
    <property type="component" value="Unassembled WGS sequence"/>
</dbReference>
<dbReference type="Pfam" id="PF00134">
    <property type="entry name" value="Cyclin_N"/>
    <property type="match status" value="1"/>
</dbReference>
<dbReference type="InterPro" id="IPR036915">
    <property type="entry name" value="Cyclin-like_sf"/>
</dbReference>
<accession>A0A1B0AF92</accession>
<dbReference type="InterPro" id="IPR043198">
    <property type="entry name" value="Cyclin/Ssn8"/>
</dbReference>
<dbReference type="VEuPathDB" id="VectorBase:GPAI043871"/>
<dbReference type="CDD" id="cd20534">
    <property type="entry name" value="CYCLIN_CCNM_CCNQ_rpt1"/>
    <property type="match status" value="1"/>
</dbReference>
<dbReference type="InterPro" id="IPR048053">
    <property type="entry name" value="Cyclin-Q_second_cyclin_box"/>
</dbReference>
<comment type="similarity">
    <text evidence="1">Belongs to the cyclin family. Cyclin-like FAM58 subfamily.</text>
</comment>
<evidence type="ECO:0000313" key="7">
    <source>
        <dbReference type="EnsemblMetazoa" id="GPAI043871-PA"/>
    </source>
</evidence>
<keyword evidence="8" id="KW-1185">Reference proteome</keyword>
<evidence type="ECO:0000256" key="1">
    <source>
        <dbReference type="ARBA" id="ARBA00010390"/>
    </source>
</evidence>
<dbReference type="SUPFAM" id="SSF47954">
    <property type="entry name" value="Cyclin-like"/>
    <property type="match status" value="2"/>
</dbReference>
<proteinExistence type="inferred from homology"/>
<evidence type="ECO:0000256" key="3">
    <source>
        <dbReference type="ARBA" id="ARBA00023127"/>
    </source>
</evidence>
<dbReference type="SMART" id="SM00385">
    <property type="entry name" value="CYCLIN"/>
    <property type="match status" value="2"/>
</dbReference>
<name>A0A1B0AF92_GLOPL</name>
<evidence type="ECO:0000256" key="4">
    <source>
        <dbReference type="ARBA" id="ARBA00032419"/>
    </source>
</evidence>
<protein>
    <recommendedName>
        <fullName evidence="2">Cyclin-Q</fullName>
    </recommendedName>
    <alternativeName>
        <fullName evidence="4">Cyclin-related protein FAM58A</fullName>
    </alternativeName>
</protein>
<dbReference type="Gene3D" id="1.10.472.10">
    <property type="entry name" value="Cyclin-like"/>
    <property type="match status" value="2"/>
</dbReference>
<reference evidence="8" key="1">
    <citation type="submission" date="2014-03" db="EMBL/GenBank/DDBJ databases">
        <authorList>
            <person name="Aksoy S."/>
            <person name="Warren W."/>
            <person name="Wilson R.K."/>
        </authorList>
    </citation>
    <scope>NUCLEOTIDE SEQUENCE [LARGE SCALE GENOMIC DNA]</scope>
    <source>
        <strain evidence="8">IAEA</strain>
    </source>
</reference>
<sequence length="276" mass="31412">MATALSLTEKVRPRVMTNFRAQQSTSLKGQGPNLRDRDMENLIDVLKIDKVGVVPRFLFECAIKLGLNSLTSASAAITYHRFVKEVSPSEYDGFLIAASSLYMASKIKDDPIKIRDVINVTHNLLNRNASPLDLGEEYFSIRDAIVQAELLIARTLQFDLCFEQPHKFLLCYLKTLQDWLGPTIWNSAPITRIAMSFLQDFHHSPKILDYKVTHVAISCLSLALQTYGIQVPLTNESSESSMWYTPLVSDMDRKKQWQIIADIIEVYNHELEIDKC</sequence>
<reference evidence="7" key="2">
    <citation type="submission" date="2020-05" db="UniProtKB">
        <authorList>
            <consortium name="EnsemblMetazoa"/>
        </authorList>
    </citation>
    <scope>IDENTIFICATION</scope>
    <source>
        <strain evidence="7">IAEA</strain>
    </source>
</reference>
<dbReference type="EnsemblMetazoa" id="GPAI043871-RA">
    <property type="protein sequence ID" value="GPAI043871-PA"/>
    <property type="gene ID" value="GPAI043871"/>
</dbReference>
<dbReference type="AlphaFoldDB" id="A0A1B0AF92"/>
<evidence type="ECO:0000313" key="8">
    <source>
        <dbReference type="Proteomes" id="UP000092445"/>
    </source>
</evidence>
<dbReference type="GO" id="GO:0016538">
    <property type="term" value="F:cyclin-dependent protein serine/threonine kinase regulator activity"/>
    <property type="evidence" value="ECO:0007669"/>
    <property type="project" value="InterPro"/>
</dbReference>
<evidence type="ECO:0000259" key="6">
    <source>
        <dbReference type="SMART" id="SM00385"/>
    </source>
</evidence>
<feature type="domain" description="Cyclin-like" evidence="6">
    <location>
        <begin position="56"/>
        <end position="154"/>
    </location>
</feature>
<dbReference type="CDD" id="cd20535">
    <property type="entry name" value="CYCLIN_CCNM_CCNQ_rpt2"/>
    <property type="match status" value="1"/>
</dbReference>
<feature type="domain" description="Cyclin-like" evidence="6">
    <location>
        <begin position="167"/>
        <end position="272"/>
    </location>
</feature>
<dbReference type="InterPro" id="IPR006671">
    <property type="entry name" value="Cyclin_N"/>
</dbReference>
<dbReference type="FunFam" id="1.10.472.10:FF:000042">
    <property type="entry name" value="FAM58A isoform 1"/>
    <property type="match status" value="1"/>
</dbReference>
<dbReference type="FunFam" id="1.10.472.10:FF:000122">
    <property type="entry name" value="Cyclin-related protein FAM58A"/>
    <property type="match status" value="1"/>
</dbReference>
<organism evidence="7 8">
    <name type="scientific">Glossina pallidipes</name>
    <name type="common">Tsetse fly</name>
    <dbReference type="NCBI Taxonomy" id="7398"/>
    <lineage>
        <taxon>Eukaryota</taxon>
        <taxon>Metazoa</taxon>
        <taxon>Ecdysozoa</taxon>
        <taxon>Arthropoda</taxon>
        <taxon>Hexapoda</taxon>
        <taxon>Insecta</taxon>
        <taxon>Pterygota</taxon>
        <taxon>Neoptera</taxon>
        <taxon>Endopterygota</taxon>
        <taxon>Diptera</taxon>
        <taxon>Brachycera</taxon>
        <taxon>Muscomorpha</taxon>
        <taxon>Hippoboscoidea</taxon>
        <taxon>Glossinidae</taxon>
        <taxon>Glossina</taxon>
    </lineage>
</organism>
<dbReference type="PANTHER" id="PTHR10026">
    <property type="entry name" value="CYCLIN"/>
    <property type="match status" value="1"/>
</dbReference>
<dbReference type="GO" id="GO:0006357">
    <property type="term" value="P:regulation of transcription by RNA polymerase II"/>
    <property type="evidence" value="ECO:0007669"/>
    <property type="project" value="InterPro"/>
</dbReference>
<dbReference type="STRING" id="7398.A0A1B0AF92"/>
<dbReference type="InterPro" id="IPR013763">
    <property type="entry name" value="Cyclin-like_dom"/>
</dbReference>
<evidence type="ECO:0000256" key="2">
    <source>
        <dbReference type="ARBA" id="ARBA00019501"/>
    </source>
</evidence>